<dbReference type="AlphaFoldDB" id="A0A8T5UV67"/>
<dbReference type="EMBL" id="JAIOUQ010000007">
    <property type="protein sequence ID" value="MBZ2165816.1"/>
    <property type="molecule type" value="Genomic_DNA"/>
</dbReference>
<sequence>MSYLICEECGKYYELNEGKNSFSYAKCECGGKLNYSSTLNGSKKNYITSNDQKITCSTCGVVNSENSDICSGCGRELITASKKSPNVSISILGVAVGFGFLIIAIVLSVLAIFGTNIPQKAEDIPQNFLIAFGILAMCVAIISGLISSYIGGSINFKNGIINGGLVGVILGIMVGITSGSLAFFGVIAIFGSLSVVGGIFGTLLKRKKL</sequence>
<dbReference type="RefSeq" id="WP_223791399.1">
    <property type="nucleotide sequence ID" value="NZ_JAIOUQ010000007.1"/>
</dbReference>
<reference evidence="3" key="1">
    <citation type="journal article" date="2022" name="Microbiol. Resour. Announc.">
        <title>Draft Genome Sequence of a Methanogenic Archaeon from West Spitsbergen Permafrost.</title>
        <authorList>
            <person name="Trubitsyn V."/>
            <person name="Rivkina E."/>
            <person name="Shcherbakova V."/>
        </authorList>
    </citation>
    <scope>NUCLEOTIDE SEQUENCE [LARGE SCALE GENOMIC DNA]</scope>
    <source>
        <strain evidence="3">VT</strain>
    </source>
</reference>
<keyword evidence="1" id="KW-0812">Transmembrane</keyword>
<evidence type="ECO:0000256" key="1">
    <source>
        <dbReference type="SAM" id="Phobius"/>
    </source>
</evidence>
<accession>A0A8T5UV67</accession>
<gene>
    <name evidence="2" type="ORF">K8N75_07160</name>
</gene>
<comment type="caution">
    <text evidence="2">The sequence shown here is derived from an EMBL/GenBank/DDBJ whole genome shotgun (WGS) entry which is preliminary data.</text>
</comment>
<feature type="transmembrane region" description="Helical" evidence="1">
    <location>
        <begin position="159"/>
        <end position="176"/>
    </location>
</feature>
<feature type="transmembrane region" description="Helical" evidence="1">
    <location>
        <begin position="128"/>
        <end position="147"/>
    </location>
</feature>
<feature type="transmembrane region" description="Helical" evidence="1">
    <location>
        <begin position="91"/>
        <end position="113"/>
    </location>
</feature>
<evidence type="ECO:0000313" key="2">
    <source>
        <dbReference type="EMBL" id="MBZ2165816.1"/>
    </source>
</evidence>
<feature type="transmembrane region" description="Helical" evidence="1">
    <location>
        <begin position="182"/>
        <end position="204"/>
    </location>
</feature>
<keyword evidence="1" id="KW-0472">Membrane</keyword>
<keyword evidence="3" id="KW-1185">Reference proteome</keyword>
<protein>
    <submittedName>
        <fullName evidence="2">YrzE family protein</fullName>
    </submittedName>
</protein>
<keyword evidence="1" id="KW-1133">Transmembrane helix</keyword>
<evidence type="ECO:0000313" key="3">
    <source>
        <dbReference type="Proteomes" id="UP000825933"/>
    </source>
</evidence>
<dbReference type="Proteomes" id="UP000825933">
    <property type="component" value="Unassembled WGS sequence"/>
</dbReference>
<proteinExistence type="predicted"/>
<organism evidence="2 3">
    <name type="scientific">Methanobacterium spitsbergense</name>
    <dbReference type="NCBI Taxonomy" id="2874285"/>
    <lineage>
        <taxon>Archaea</taxon>
        <taxon>Methanobacteriati</taxon>
        <taxon>Methanobacteriota</taxon>
        <taxon>Methanomada group</taxon>
        <taxon>Methanobacteria</taxon>
        <taxon>Methanobacteriales</taxon>
        <taxon>Methanobacteriaceae</taxon>
        <taxon>Methanobacterium</taxon>
    </lineage>
</organism>
<name>A0A8T5UV67_9EURY</name>